<reference evidence="1 2" key="1">
    <citation type="submission" date="2016-06" db="EMBL/GenBank/DDBJ databases">
        <authorList>
            <person name="Kjaerup R.B."/>
            <person name="Dalgaard T.S."/>
            <person name="Juul-Madsen H.R."/>
        </authorList>
    </citation>
    <scope>NUCLEOTIDE SEQUENCE [LARGE SCALE GENOMIC DNA]</scope>
    <source>
        <strain evidence="1 2">1245335.1</strain>
    </source>
</reference>
<comment type="caution">
    <text evidence="1">The sequence shown here is derived from an EMBL/GenBank/DDBJ whole genome shotgun (WGS) entry which is preliminary data.</text>
</comment>
<dbReference type="InterPro" id="IPR046036">
    <property type="entry name" value="DUF5994"/>
</dbReference>
<evidence type="ECO:0000313" key="2">
    <source>
        <dbReference type="Proteomes" id="UP000093819"/>
    </source>
</evidence>
<gene>
    <name evidence="1" type="ORF">A5635_03740</name>
</gene>
<dbReference type="EMBL" id="LZLR01000178">
    <property type="protein sequence ID" value="OBK17743.1"/>
    <property type="molecule type" value="Genomic_DNA"/>
</dbReference>
<name>A0A1A3N6F8_MYCAS</name>
<accession>A0A1A3N6F8</accession>
<dbReference type="RefSeq" id="WP_065037064.1">
    <property type="nucleotide sequence ID" value="NZ_LZLR01000178.1"/>
</dbReference>
<dbReference type="Proteomes" id="UP000093819">
    <property type="component" value="Unassembled WGS sequence"/>
</dbReference>
<evidence type="ECO:0000313" key="1">
    <source>
        <dbReference type="EMBL" id="OBK17743.1"/>
    </source>
</evidence>
<organism evidence="1 2">
    <name type="scientific">Mycobacterium asiaticum</name>
    <dbReference type="NCBI Taxonomy" id="1790"/>
    <lineage>
        <taxon>Bacteria</taxon>
        <taxon>Bacillati</taxon>
        <taxon>Actinomycetota</taxon>
        <taxon>Actinomycetes</taxon>
        <taxon>Mycobacteriales</taxon>
        <taxon>Mycobacteriaceae</taxon>
        <taxon>Mycobacterium</taxon>
    </lineage>
</organism>
<dbReference type="AlphaFoldDB" id="A0A1A3N6F8"/>
<sequence>MNRAVRTRRLASPVRVVLARDLAGPLDGAWWPHTASIADELPELIGAISPRLGEIRAISINWSSLEGSPDLDALNTVTRMAATRTVGHQRLMTISGAKASAGLLVVPCRTSTVLAVAVMRQASGLPVLPADADRREFRTADEIVCAARAECALWFQQLGVPIRTPAGESHPAVTV</sequence>
<proteinExistence type="predicted"/>
<dbReference type="Pfam" id="PF19457">
    <property type="entry name" value="DUF5994"/>
    <property type="match status" value="1"/>
</dbReference>
<protein>
    <submittedName>
        <fullName evidence="1">Uncharacterized protein</fullName>
    </submittedName>
</protein>